<evidence type="ECO:0000259" key="1">
    <source>
        <dbReference type="PROSITE" id="PS50878"/>
    </source>
</evidence>
<reference evidence="2 3" key="1">
    <citation type="journal article" date="2017" name="PLoS Biol.">
        <title>The sea cucumber genome provides insights into morphological evolution and visceral regeneration.</title>
        <authorList>
            <person name="Zhang X."/>
            <person name="Sun L."/>
            <person name="Yuan J."/>
            <person name="Sun Y."/>
            <person name="Gao Y."/>
            <person name="Zhang L."/>
            <person name="Li S."/>
            <person name="Dai H."/>
            <person name="Hamel J.F."/>
            <person name="Liu C."/>
            <person name="Yu Y."/>
            <person name="Liu S."/>
            <person name="Lin W."/>
            <person name="Guo K."/>
            <person name="Jin S."/>
            <person name="Xu P."/>
            <person name="Storey K.B."/>
            <person name="Huan P."/>
            <person name="Zhang T."/>
            <person name="Zhou Y."/>
            <person name="Zhang J."/>
            <person name="Lin C."/>
            <person name="Li X."/>
            <person name="Xing L."/>
            <person name="Huo D."/>
            <person name="Sun M."/>
            <person name="Wang L."/>
            <person name="Mercier A."/>
            <person name="Li F."/>
            <person name="Yang H."/>
            <person name="Xiang J."/>
        </authorList>
    </citation>
    <scope>NUCLEOTIDE SEQUENCE [LARGE SCALE GENOMIC DNA]</scope>
    <source>
        <strain evidence="2">Shaxun</strain>
        <tissue evidence="2">Muscle</tissue>
    </source>
</reference>
<evidence type="ECO:0000313" key="2">
    <source>
        <dbReference type="EMBL" id="PIK42913.1"/>
    </source>
</evidence>
<dbReference type="SUPFAM" id="SSF56672">
    <property type="entry name" value="DNA/RNA polymerases"/>
    <property type="match status" value="1"/>
</dbReference>
<dbReference type="InterPro" id="IPR000477">
    <property type="entry name" value="RT_dom"/>
</dbReference>
<proteinExistence type="predicted"/>
<dbReference type="Gene3D" id="3.30.70.270">
    <property type="match status" value="2"/>
</dbReference>
<feature type="domain" description="Reverse transcriptase" evidence="1">
    <location>
        <begin position="1"/>
        <end position="180"/>
    </location>
</feature>
<sequence length="276" mass="31789">MEKLNVIERVHEPTQWVNSMVTVIKPNKTRICIDPRDLNKAISREHFPMRTIEEVVSGMPKAKVFSVLDASSGFWQIKLDEESSKFCTFNTPFGRFKFNRLPFGICSAPEVFQDVMSQVYESIEGVEIVADDILIWGETVAEHDQRLRNVLERSRLRKVKLNKSKCQIRKSEITYLGHVLSESGLKVDPEKVRAVTEMKSPEDKEGLQRFMGVITYLAKFIPNLSTESAPLRALLEKGVHWEWGDAQQKSFQRLKEKITQAPVLKLFDVTKEVTYQ</sequence>
<dbReference type="PANTHER" id="PTHR37984:SF8">
    <property type="entry name" value="CCHC-TYPE DOMAIN-CONTAINING PROTEIN"/>
    <property type="match status" value="1"/>
</dbReference>
<dbReference type="InterPro" id="IPR050951">
    <property type="entry name" value="Retrovirus_Pol_polyprotein"/>
</dbReference>
<dbReference type="OrthoDB" id="6142245at2759"/>
<keyword evidence="3" id="KW-1185">Reference proteome</keyword>
<dbReference type="FunFam" id="3.30.70.270:FF:000063">
    <property type="entry name" value="Zinc knuckle domaincontaining protein"/>
    <property type="match status" value="1"/>
</dbReference>
<dbReference type="Gene3D" id="3.10.10.10">
    <property type="entry name" value="HIV Type 1 Reverse Transcriptase, subunit A, domain 1"/>
    <property type="match status" value="1"/>
</dbReference>
<accession>A0A2G8K4N0</accession>
<dbReference type="InterPro" id="IPR043128">
    <property type="entry name" value="Rev_trsase/Diguanyl_cyclase"/>
</dbReference>
<dbReference type="AlphaFoldDB" id="A0A2G8K4N0"/>
<name>A0A2G8K4N0_STIJA</name>
<evidence type="ECO:0000313" key="3">
    <source>
        <dbReference type="Proteomes" id="UP000230750"/>
    </source>
</evidence>
<protein>
    <recommendedName>
        <fullName evidence="1">Reverse transcriptase domain-containing protein</fullName>
    </recommendedName>
</protein>
<dbReference type="CDD" id="cd01647">
    <property type="entry name" value="RT_LTR"/>
    <property type="match status" value="1"/>
</dbReference>
<dbReference type="Pfam" id="PF00078">
    <property type="entry name" value="RVT_1"/>
    <property type="match status" value="1"/>
</dbReference>
<organism evidence="2 3">
    <name type="scientific">Stichopus japonicus</name>
    <name type="common">Sea cucumber</name>
    <dbReference type="NCBI Taxonomy" id="307972"/>
    <lineage>
        <taxon>Eukaryota</taxon>
        <taxon>Metazoa</taxon>
        <taxon>Echinodermata</taxon>
        <taxon>Eleutherozoa</taxon>
        <taxon>Echinozoa</taxon>
        <taxon>Holothuroidea</taxon>
        <taxon>Aspidochirotacea</taxon>
        <taxon>Aspidochirotida</taxon>
        <taxon>Stichopodidae</taxon>
        <taxon>Apostichopus</taxon>
    </lineage>
</organism>
<dbReference type="InterPro" id="IPR043502">
    <property type="entry name" value="DNA/RNA_pol_sf"/>
</dbReference>
<comment type="caution">
    <text evidence="2">The sequence shown here is derived from an EMBL/GenBank/DDBJ whole genome shotgun (WGS) entry which is preliminary data.</text>
</comment>
<dbReference type="PROSITE" id="PS50878">
    <property type="entry name" value="RT_POL"/>
    <property type="match status" value="1"/>
</dbReference>
<dbReference type="PANTHER" id="PTHR37984">
    <property type="entry name" value="PROTEIN CBG26694"/>
    <property type="match status" value="1"/>
</dbReference>
<dbReference type="EMBL" id="MRZV01000893">
    <property type="protein sequence ID" value="PIK42913.1"/>
    <property type="molecule type" value="Genomic_DNA"/>
</dbReference>
<dbReference type="Proteomes" id="UP000230750">
    <property type="component" value="Unassembled WGS sequence"/>
</dbReference>
<gene>
    <name evidence="2" type="ORF">BSL78_20236</name>
</gene>